<organism evidence="1 2">
    <name type="scientific">Undibacterium cyanobacteriorum</name>
    <dbReference type="NCBI Taxonomy" id="3073561"/>
    <lineage>
        <taxon>Bacteria</taxon>
        <taxon>Pseudomonadati</taxon>
        <taxon>Pseudomonadota</taxon>
        <taxon>Betaproteobacteria</taxon>
        <taxon>Burkholderiales</taxon>
        <taxon>Oxalobacteraceae</taxon>
        <taxon>Undibacterium</taxon>
    </lineage>
</organism>
<dbReference type="InterPro" id="IPR010239">
    <property type="entry name" value="CHP02001"/>
</dbReference>
<evidence type="ECO:0000313" key="1">
    <source>
        <dbReference type="EMBL" id="WMW81869.1"/>
    </source>
</evidence>
<sequence>MKLFTIIQHSSVALLLGFATQTDCLAQTEANKTSDDSTLSFNLGATSDYRYRGISQSRLEAAVQGGADFNLPATGYYAGTWISTITWIRDTPKAGATPMEWDLYAGRKISLNDDASLDLGSLAYVYLNNRLDTIGLRNANTLEIYAQVNYGSHYFKLSHAVSNLFGIVDSKRSNYLDIGSNLEVAPRWTINLHAGKQFVNGVNRQLASYQDYKIGITKDVGDGLNVSLAVISTNANPNFYSSPANTKNLGKRGLVASLVKAF</sequence>
<protein>
    <submittedName>
        <fullName evidence="1">TorF family putative porin</fullName>
    </submittedName>
</protein>
<dbReference type="EMBL" id="CP133720">
    <property type="protein sequence ID" value="WMW81869.1"/>
    <property type="molecule type" value="Genomic_DNA"/>
</dbReference>
<dbReference type="Pfam" id="PF09694">
    <property type="entry name" value="Gcw_chp"/>
    <property type="match status" value="1"/>
</dbReference>
<name>A0ABY9RKY6_9BURK</name>
<reference evidence="1" key="1">
    <citation type="submission" date="2023-09" db="EMBL/GenBank/DDBJ databases">
        <title>Undibacterium sp. 20NA77.5 isolated from freshwater.</title>
        <authorList>
            <person name="Le V."/>
            <person name="Ko S.-R."/>
            <person name="Ahn C.-Y."/>
            <person name="Oh H.-M."/>
        </authorList>
    </citation>
    <scope>NUCLEOTIDE SEQUENCE</scope>
    <source>
        <strain evidence="1">20NA77.5</strain>
    </source>
</reference>
<proteinExistence type="predicted"/>
<evidence type="ECO:0000313" key="2">
    <source>
        <dbReference type="Proteomes" id="UP001181355"/>
    </source>
</evidence>
<dbReference type="RefSeq" id="WP_309483346.1">
    <property type="nucleotide sequence ID" value="NZ_CP133720.1"/>
</dbReference>
<accession>A0ABY9RKY6</accession>
<gene>
    <name evidence="1" type="ORF">RF679_06185</name>
</gene>
<dbReference type="Proteomes" id="UP001181355">
    <property type="component" value="Chromosome"/>
</dbReference>
<keyword evidence="2" id="KW-1185">Reference proteome</keyword>
<dbReference type="NCBIfam" id="TIGR02001">
    <property type="entry name" value="gcw_chp"/>
    <property type="match status" value="1"/>
</dbReference>